<dbReference type="EMBL" id="AF484340">
    <property type="protein sequence ID" value="AAP74639.1"/>
    <property type="molecule type" value="Genomic_DNA"/>
</dbReference>
<dbReference type="InterPro" id="IPR000568">
    <property type="entry name" value="ATP_synth_F0_asu"/>
</dbReference>
<feature type="transmembrane region" description="Helical" evidence="12">
    <location>
        <begin position="103"/>
        <end position="123"/>
    </location>
</feature>
<proteinExistence type="inferred from homology"/>
<evidence type="ECO:0000256" key="12">
    <source>
        <dbReference type="SAM" id="Phobius"/>
    </source>
</evidence>
<evidence type="ECO:0000256" key="8">
    <source>
        <dbReference type="ARBA" id="ARBA00023065"/>
    </source>
</evidence>
<keyword evidence="8" id="KW-0406">Ion transport</keyword>
<evidence type="ECO:0000256" key="7">
    <source>
        <dbReference type="ARBA" id="ARBA00022989"/>
    </source>
</evidence>
<dbReference type="GO" id="GO:0045259">
    <property type="term" value="C:proton-transporting ATP synthase complex"/>
    <property type="evidence" value="ECO:0007669"/>
    <property type="project" value="UniProtKB-KW"/>
</dbReference>
<feature type="transmembrane region" description="Helical" evidence="12">
    <location>
        <begin position="22"/>
        <end position="43"/>
    </location>
</feature>
<dbReference type="PANTHER" id="PTHR11410:SF0">
    <property type="entry name" value="ATP SYNTHASE SUBUNIT A"/>
    <property type="match status" value="1"/>
</dbReference>
<dbReference type="InterPro" id="IPR035908">
    <property type="entry name" value="F0_ATP_A_sf"/>
</dbReference>
<protein>
    <recommendedName>
        <fullName evidence="11">F-ATPase protein 6</fullName>
    </recommendedName>
</protein>
<feature type="transmembrane region" description="Helical" evidence="12">
    <location>
        <begin position="223"/>
        <end position="242"/>
    </location>
</feature>
<dbReference type="Pfam" id="PF00119">
    <property type="entry name" value="ATP-synt_A"/>
    <property type="match status" value="1"/>
</dbReference>
<sequence>MSSDLFSMFDCVWGSSGVYMSVSLWGSALLLVFFCLSYLVYFYNLSTTESFIMAVFDEAVNLIPKNAKAFPGVAHLIMTLYMVLFPTCVIGYCPYSFSLGSQIAVTTAISFPFFFMTLGLNFTTNWRLSLIKMVYDGSHFSIKLLVVVSELVGLVLRPFTLAIRMSLNLAVGSMMMKIFCSLAVGLLLPFSYSVFAFGGPVVLGVLSFFFSLLFSAIELVMGLLQSVIFTMLVVFYCGDALVKPE</sequence>
<dbReference type="AlphaFoldDB" id="Q7Y720"/>
<name>Q7Y720_RUDPH</name>
<keyword evidence="4" id="KW-0138">CF(0)</keyword>
<comment type="similarity">
    <text evidence="2">Belongs to the ATPase A chain family.</text>
</comment>
<keyword evidence="5 12" id="KW-0812">Transmembrane</keyword>
<evidence type="ECO:0000256" key="4">
    <source>
        <dbReference type="ARBA" id="ARBA00022547"/>
    </source>
</evidence>
<comment type="subcellular location">
    <subcellularLocation>
        <location evidence="1">Membrane</location>
        <topology evidence="1">Multi-pass membrane protein</topology>
    </subcellularLocation>
</comment>
<dbReference type="EMBL" id="AF484338">
    <property type="protein sequence ID" value="AAP74625.1"/>
    <property type="molecule type" value="Genomic_DNA"/>
</dbReference>
<evidence type="ECO:0000256" key="1">
    <source>
        <dbReference type="ARBA" id="ARBA00004141"/>
    </source>
</evidence>
<feature type="transmembrane region" description="Helical" evidence="12">
    <location>
        <begin position="73"/>
        <end position="97"/>
    </location>
</feature>
<keyword evidence="7 12" id="KW-1133">Transmembrane helix</keyword>
<feature type="transmembrane region" description="Helical" evidence="12">
    <location>
        <begin position="195"/>
        <end position="217"/>
    </location>
</feature>
<feature type="transmembrane region" description="Helical" evidence="12">
    <location>
        <begin position="169"/>
        <end position="188"/>
    </location>
</feature>
<dbReference type="Gene3D" id="1.20.120.220">
    <property type="entry name" value="ATP synthase, F0 complex, subunit A"/>
    <property type="match status" value="1"/>
</dbReference>
<evidence type="ECO:0000256" key="10">
    <source>
        <dbReference type="ARBA" id="ARBA00023310"/>
    </source>
</evidence>
<dbReference type="InterPro" id="IPR045083">
    <property type="entry name" value="ATP_synth_F0_asu_bact/mt"/>
</dbReference>
<dbReference type="SUPFAM" id="SSF81336">
    <property type="entry name" value="F1F0 ATP synthase subunit A"/>
    <property type="match status" value="1"/>
</dbReference>
<evidence type="ECO:0000256" key="2">
    <source>
        <dbReference type="ARBA" id="ARBA00006810"/>
    </source>
</evidence>
<keyword evidence="13" id="KW-0496">Mitochondrion</keyword>
<evidence type="ECO:0000313" key="13">
    <source>
        <dbReference type="EMBL" id="AAP74625.1"/>
    </source>
</evidence>
<evidence type="ECO:0000256" key="3">
    <source>
        <dbReference type="ARBA" id="ARBA00022448"/>
    </source>
</evidence>
<evidence type="ECO:0000256" key="6">
    <source>
        <dbReference type="ARBA" id="ARBA00022781"/>
    </source>
</evidence>
<reference evidence="13" key="1">
    <citation type="journal article" date="2003" name="Genetics">
        <title>Molecular evolution and recombination in gender-associated mitochondrial DNAs of the Manila clam Tapes philippinarum.</title>
        <authorList>
            <person name="Passamonti M."/>
            <person name="Boore J.L."/>
            <person name="Scali V."/>
        </authorList>
    </citation>
    <scope>NUCLEOTIDE SEQUENCE</scope>
    <source>
        <tissue evidence="13">Gonad</tissue>
    </source>
</reference>
<organism evidence="13">
    <name type="scientific">Ruditapes philippinarum</name>
    <name type="common">Japanese carpet shell</name>
    <name type="synonym">Venerupis philippinarum</name>
    <dbReference type="NCBI Taxonomy" id="129788"/>
    <lineage>
        <taxon>Eukaryota</taxon>
        <taxon>Metazoa</taxon>
        <taxon>Spiralia</taxon>
        <taxon>Lophotrochozoa</taxon>
        <taxon>Mollusca</taxon>
        <taxon>Bivalvia</taxon>
        <taxon>Autobranchia</taxon>
        <taxon>Heteroconchia</taxon>
        <taxon>Euheterodonta</taxon>
        <taxon>Imparidentia</taxon>
        <taxon>Neoheterodontei</taxon>
        <taxon>Venerida</taxon>
        <taxon>Veneroidea</taxon>
        <taxon>Veneridae</taxon>
        <taxon>Ruditapes</taxon>
    </lineage>
</organism>
<accession>Q7Y720</accession>
<gene>
    <name evidence="13" type="primary">Atp6</name>
</gene>
<keyword evidence="6" id="KW-0375">Hydrogen ion transport</keyword>
<evidence type="ECO:0000256" key="11">
    <source>
        <dbReference type="ARBA" id="ARBA00032954"/>
    </source>
</evidence>
<keyword evidence="9 12" id="KW-0472">Membrane</keyword>
<evidence type="ECO:0000256" key="5">
    <source>
        <dbReference type="ARBA" id="ARBA00022692"/>
    </source>
</evidence>
<dbReference type="GO" id="GO:0046933">
    <property type="term" value="F:proton-transporting ATP synthase activity, rotational mechanism"/>
    <property type="evidence" value="ECO:0007669"/>
    <property type="project" value="TreeGrafter"/>
</dbReference>
<keyword evidence="10" id="KW-0066">ATP synthesis</keyword>
<keyword evidence="3" id="KW-0813">Transport</keyword>
<geneLocation type="mitochondrion" evidence="13"/>
<evidence type="ECO:0000256" key="9">
    <source>
        <dbReference type="ARBA" id="ARBA00023136"/>
    </source>
</evidence>
<dbReference type="PANTHER" id="PTHR11410">
    <property type="entry name" value="ATP SYNTHASE SUBUNIT A"/>
    <property type="match status" value="1"/>
</dbReference>